<sequence length="448" mass="50058">MNGTTGPSLVHHGLSRPKPKRNHKPSPRPKVTENVVRDSSLDNFFPSVSQRRPGDVCSSTGSHSSRSASTVATPQSCIDAGCRDPSPPLPLVGEEYSTERLAAAVEGDSLSKRNNGGENRIAEKSRHLRDNKGKREGGGECEDNGKFKTKTGREGNRSIAGRNVGYLQHEQVITTKGRSVISLVRSLELRLNIHSPCSHPIKDVVDEQGGEGGGSSNHDNGSSSADEDFTPSSNLLSKDDSNFDEFLADDAVITPGNHSTFRKRLDEELAQRIRLHDETLALRRPAAEEVNLRRPVDEEVTLRRPVDEEVTLRRPAAEEVNLRRPVAEEVTLRRPMDEEVTLRKPADEEVTLRRPVAEEVTLRKPADEEVTLRRPVAEEVTLRRPMAEEVNLRRPVDEEVTLRRPVDEEVTLRRPAAEEVNLRRPVDEEVTLRRPVDEEVTLRRLKKP</sequence>
<gene>
    <name evidence="2" type="primary">Spaca1-L4</name>
    <name evidence="2" type="ORF">Hamer_G013201</name>
</gene>
<feature type="region of interest" description="Disordered" evidence="1">
    <location>
        <begin position="1"/>
        <end position="86"/>
    </location>
</feature>
<accession>A0A8J5K4B6</accession>
<evidence type="ECO:0000256" key="1">
    <source>
        <dbReference type="SAM" id="MobiDB-lite"/>
    </source>
</evidence>
<protein>
    <submittedName>
        <fullName evidence="2">Sperm acrosomal protein-1-like 4</fullName>
    </submittedName>
</protein>
<dbReference type="OrthoDB" id="6435462at2759"/>
<dbReference type="AlphaFoldDB" id="A0A8J5K4B6"/>
<evidence type="ECO:0000313" key="3">
    <source>
        <dbReference type="Proteomes" id="UP000747542"/>
    </source>
</evidence>
<feature type="region of interest" description="Disordered" evidence="1">
    <location>
        <begin position="197"/>
        <end position="236"/>
    </location>
</feature>
<proteinExistence type="predicted"/>
<organism evidence="2 3">
    <name type="scientific">Homarus americanus</name>
    <name type="common">American lobster</name>
    <dbReference type="NCBI Taxonomy" id="6706"/>
    <lineage>
        <taxon>Eukaryota</taxon>
        <taxon>Metazoa</taxon>
        <taxon>Ecdysozoa</taxon>
        <taxon>Arthropoda</taxon>
        <taxon>Crustacea</taxon>
        <taxon>Multicrustacea</taxon>
        <taxon>Malacostraca</taxon>
        <taxon>Eumalacostraca</taxon>
        <taxon>Eucarida</taxon>
        <taxon>Decapoda</taxon>
        <taxon>Pleocyemata</taxon>
        <taxon>Astacidea</taxon>
        <taxon>Nephropoidea</taxon>
        <taxon>Nephropidae</taxon>
        <taxon>Homarus</taxon>
    </lineage>
</organism>
<evidence type="ECO:0000313" key="2">
    <source>
        <dbReference type="EMBL" id="KAG7169605.1"/>
    </source>
</evidence>
<keyword evidence="3" id="KW-1185">Reference proteome</keyword>
<reference evidence="2" key="1">
    <citation type="journal article" date="2021" name="Sci. Adv.">
        <title>The American lobster genome reveals insights on longevity, neural, and immune adaptations.</title>
        <authorList>
            <person name="Polinski J.M."/>
            <person name="Zimin A.V."/>
            <person name="Clark K.F."/>
            <person name="Kohn A.B."/>
            <person name="Sadowski N."/>
            <person name="Timp W."/>
            <person name="Ptitsyn A."/>
            <person name="Khanna P."/>
            <person name="Romanova D.Y."/>
            <person name="Williams P."/>
            <person name="Greenwood S.J."/>
            <person name="Moroz L.L."/>
            <person name="Walt D.R."/>
            <person name="Bodnar A.G."/>
        </authorList>
    </citation>
    <scope>NUCLEOTIDE SEQUENCE</scope>
    <source>
        <strain evidence="2">GMGI-L3</strain>
    </source>
</reference>
<comment type="caution">
    <text evidence="2">The sequence shown here is derived from an EMBL/GenBank/DDBJ whole genome shotgun (WGS) entry which is preliminary data.</text>
</comment>
<feature type="compositionally biased region" description="Basic and acidic residues" evidence="1">
    <location>
        <begin position="120"/>
        <end position="156"/>
    </location>
</feature>
<name>A0A8J5K4B6_HOMAM</name>
<dbReference type="EMBL" id="JAHLQT010015640">
    <property type="protein sequence ID" value="KAG7169605.1"/>
    <property type="molecule type" value="Genomic_DNA"/>
</dbReference>
<feature type="non-terminal residue" evidence="2">
    <location>
        <position position="1"/>
    </location>
</feature>
<feature type="region of interest" description="Disordered" evidence="1">
    <location>
        <begin position="109"/>
        <end position="158"/>
    </location>
</feature>
<feature type="compositionally biased region" description="Basic residues" evidence="1">
    <location>
        <begin position="13"/>
        <end position="27"/>
    </location>
</feature>
<dbReference type="Proteomes" id="UP000747542">
    <property type="component" value="Unassembled WGS sequence"/>
</dbReference>
<feature type="compositionally biased region" description="Low complexity" evidence="1">
    <location>
        <begin position="58"/>
        <end position="69"/>
    </location>
</feature>